<dbReference type="PROSITE" id="PS51257">
    <property type="entry name" value="PROKAR_LIPOPROTEIN"/>
    <property type="match status" value="1"/>
</dbReference>
<evidence type="ECO:0000256" key="1">
    <source>
        <dbReference type="SAM" id="SignalP"/>
    </source>
</evidence>
<feature type="chain" id="PRO_5043806955" description="Right handed beta helix region" evidence="1">
    <location>
        <begin position="20"/>
        <end position="524"/>
    </location>
</feature>
<dbReference type="KEGG" id="fax:FUAX_48590"/>
<feature type="signal peptide" evidence="1">
    <location>
        <begin position="1"/>
        <end position="19"/>
    </location>
</feature>
<organism evidence="2 3">
    <name type="scientific">Fulvitalea axinellae</name>
    <dbReference type="NCBI Taxonomy" id="1182444"/>
    <lineage>
        <taxon>Bacteria</taxon>
        <taxon>Pseudomonadati</taxon>
        <taxon>Bacteroidota</taxon>
        <taxon>Cytophagia</taxon>
        <taxon>Cytophagales</taxon>
        <taxon>Persicobacteraceae</taxon>
        <taxon>Fulvitalea</taxon>
    </lineage>
</organism>
<protein>
    <recommendedName>
        <fullName evidence="4">Right handed beta helix region</fullName>
    </recommendedName>
</protein>
<reference evidence="2 3" key="1">
    <citation type="submission" date="2021-12" db="EMBL/GenBank/DDBJ databases">
        <title>Genome sequencing of bacteria with rrn-lacking chromosome and rrn-plasmid.</title>
        <authorList>
            <person name="Anda M."/>
            <person name="Iwasaki W."/>
        </authorList>
    </citation>
    <scope>NUCLEOTIDE SEQUENCE [LARGE SCALE GENOMIC DNA]</scope>
    <source>
        <strain evidence="2 3">DSM 100852</strain>
        <plasmid evidence="2 3">pFA4</plasmid>
    </source>
</reference>
<dbReference type="EMBL" id="AP025318">
    <property type="protein sequence ID" value="BDD12427.1"/>
    <property type="molecule type" value="Genomic_DNA"/>
</dbReference>
<evidence type="ECO:0000313" key="2">
    <source>
        <dbReference type="EMBL" id="BDD12427.1"/>
    </source>
</evidence>
<evidence type="ECO:0008006" key="4">
    <source>
        <dbReference type="Google" id="ProtNLM"/>
    </source>
</evidence>
<proteinExistence type="predicted"/>
<name>A0AAU9D4M1_9BACT</name>
<keyword evidence="2" id="KW-0614">Plasmid</keyword>
<accession>A0AAU9D4M1</accession>
<dbReference type="InterPro" id="IPR011050">
    <property type="entry name" value="Pectin_lyase_fold/virulence"/>
</dbReference>
<evidence type="ECO:0000313" key="3">
    <source>
        <dbReference type="Proteomes" id="UP001348817"/>
    </source>
</evidence>
<dbReference type="RefSeq" id="WP_338395564.1">
    <property type="nucleotide sequence ID" value="NZ_AP025318.1"/>
</dbReference>
<dbReference type="Proteomes" id="UP001348817">
    <property type="component" value="Plasmid pFA4"/>
</dbReference>
<geneLocation type="plasmid" evidence="2 3">
    <name>pFA4</name>
</geneLocation>
<dbReference type="AlphaFoldDB" id="A0AAU9D4M1"/>
<dbReference type="SUPFAM" id="SSF51126">
    <property type="entry name" value="Pectin lyase-like"/>
    <property type="match status" value="1"/>
</dbReference>
<dbReference type="Gene3D" id="2.160.20.10">
    <property type="entry name" value="Single-stranded right-handed beta-helix, Pectin lyase-like"/>
    <property type="match status" value="1"/>
</dbReference>
<keyword evidence="3" id="KW-1185">Reference proteome</keyword>
<gene>
    <name evidence="2" type="ORF">FUAX_48590</name>
</gene>
<dbReference type="InterPro" id="IPR012334">
    <property type="entry name" value="Pectin_lyas_fold"/>
</dbReference>
<keyword evidence="1" id="KW-0732">Signal</keyword>
<sequence length="524" mass="57024">MKKYLFMLLAAMTVFVACNEDEPGFETPPAVERLKVSTLTATEIGENEATLNGEILNVGETGIKDVSFYYWEQGDMNTRKKASIELEEGKSFLDGEKFSVHLEDLKSYFDYAYTFAVEDQDARQDGDPISFSTLISSTVSEPSAETLTHESVTFNRALLSGKLISDGGSDNPEITIVCWPKGSPERQSFFSPEKDTDGNFILSEGGVFTAWAENLAPDQEYRYYVVVQNEFASGSGEIKSFVTNSTIYVNLLAPDGGTGASWDSAFNSIGEAMGEAKEGVKIWVAATGDYKEFQLELKKGVDLYGGFAGTENTMEERPENLKTVINAEGLAPDAGKEGTATFKMSASNLNDECKVERFVIKNGKARKGVLYILSGSPHFTDCDILDNQGQYGAAGYLLKNKAVFTRCLFEGNYSTKRAGVFLCSAYKISVDDNSPFFNECVFKDNEAGDEAGALELVGKPRIRNCIFENNRAGKRGSVINMKTSSCVVFEGQNVVIGDPTSSDGAHYRSGGADCGGPDGWVVAK</sequence>